<evidence type="ECO:0000259" key="4">
    <source>
        <dbReference type="PROSITE" id="PS50949"/>
    </source>
</evidence>
<comment type="caution">
    <text evidence="5">The sequence shown here is derived from an EMBL/GenBank/DDBJ whole genome shotgun (WGS) entry which is preliminary data.</text>
</comment>
<reference evidence="5" key="1">
    <citation type="submission" date="2012-11" db="EMBL/GenBank/DDBJ databases">
        <title>Dependencies among metagenomic species, viruses, plasmids and units of genetic variation.</title>
        <authorList>
            <person name="Nielsen H.B."/>
            <person name="Almeida M."/>
            <person name="Juncker A.S."/>
            <person name="Rasmussen S."/>
            <person name="Li J."/>
            <person name="Sunagawa S."/>
            <person name="Plichta D."/>
            <person name="Gautier L."/>
            <person name="Le Chatelier E."/>
            <person name="Peletier E."/>
            <person name="Bonde I."/>
            <person name="Nielsen T."/>
            <person name="Manichanh C."/>
            <person name="Arumugam M."/>
            <person name="Batto J."/>
            <person name="Santos M.B.Q.D."/>
            <person name="Blom N."/>
            <person name="Borruel N."/>
            <person name="Burgdorf K.S."/>
            <person name="Boumezbeur F."/>
            <person name="Casellas F."/>
            <person name="Dore J."/>
            <person name="Guarner F."/>
            <person name="Hansen T."/>
            <person name="Hildebrand F."/>
            <person name="Kaas R.S."/>
            <person name="Kennedy S."/>
            <person name="Kristiansen K."/>
            <person name="Kultima J.R."/>
            <person name="Leonard P."/>
            <person name="Levenez F."/>
            <person name="Lund O."/>
            <person name="Moumen B."/>
            <person name="Le Paslier D."/>
            <person name="Pons N."/>
            <person name="Pedersen O."/>
            <person name="Prifti E."/>
            <person name="Qin J."/>
            <person name="Raes J."/>
            <person name="Tap J."/>
            <person name="Tims S."/>
            <person name="Ussery D.W."/>
            <person name="Yamada T."/>
            <person name="MetaHit consortium"/>
            <person name="Renault P."/>
            <person name="Sicheritz-Ponten T."/>
            <person name="Bork P."/>
            <person name="Wang J."/>
            <person name="Brunak S."/>
            <person name="Ehrlich S.D."/>
        </authorList>
    </citation>
    <scope>NUCLEOTIDE SEQUENCE [LARGE SCALE GENOMIC DNA]</scope>
</reference>
<dbReference type="InterPro" id="IPR036388">
    <property type="entry name" value="WH-like_DNA-bd_sf"/>
</dbReference>
<dbReference type="AlphaFoldDB" id="R7A5L0"/>
<evidence type="ECO:0000313" key="6">
    <source>
        <dbReference type="Proteomes" id="UP000018141"/>
    </source>
</evidence>
<dbReference type="EMBL" id="CBHH010000025">
    <property type="protein sequence ID" value="CDD56088.1"/>
    <property type="molecule type" value="Genomic_DNA"/>
</dbReference>
<organism evidence="5 6">
    <name type="scientific">Bacteroides pectinophilus CAG:437</name>
    <dbReference type="NCBI Taxonomy" id="1263051"/>
    <lineage>
        <taxon>Bacteria</taxon>
        <taxon>Bacillati</taxon>
        <taxon>Bacillota</taxon>
        <taxon>Clostridia</taxon>
        <taxon>Eubacteriales</taxon>
    </lineage>
</organism>
<evidence type="ECO:0000256" key="2">
    <source>
        <dbReference type="ARBA" id="ARBA00023125"/>
    </source>
</evidence>
<dbReference type="InterPro" id="IPR000524">
    <property type="entry name" value="Tscrpt_reg_HTH_GntR"/>
</dbReference>
<proteinExistence type="predicted"/>
<sequence>MYQIDVMSRTPVYEQIIQQTEEFILKGVLKPGDRMPSVRTLSVELSVNPNTIQKAIAELDRRTLIKSVPGKGSFISDNALELMHIAKEDELQDIKTQLISLKMAGITKEDVISCVDEVFGNSSSNNMTGGQSND</sequence>
<dbReference type="PANTHER" id="PTHR38445">
    <property type="entry name" value="HTH-TYPE TRANSCRIPTIONAL REPRESSOR YTRA"/>
    <property type="match status" value="1"/>
</dbReference>
<dbReference type="CDD" id="cd07377">
    <property type="entry name" value="WHTH_GntR"/>
    <property type="match status" value="1"/>
</dbReference>
<dbReference type="SUPFAM" id="SSF46785">
    <property type="entry name" value="Winged helix' DNA-binding domain"/>
    <property type="match status" value="1"/>
</dbReference>
<protein>
    <recommendedName>
        <fullName evidence="4">HTH gntR-type domain-containing protein</fullName>
    </recommendedName>
</protein>
<dbReference type="SMART" id="SM00345">
    <property type="entry name" value="HTH_GNTR"/>
    <property type="match status" value="1"/>
</dbReference>
<keyword evidence="2" id="KW-0238">DNA-binding</keyword>
<dbReference type="Proteomes" id="UP000018141">
    <property type="component" value="Unassembled WGS sequence"/>
</dbReference>
<dbReference type="GO" id="GO:0003677">
    <property type="term" value="F:DNA binding"/>
    <property type="evidence" value="ECO:0007669"/>
    <property type="project" value="UniProtKB-KW"/>
</dbReference>
<evidence type="ECO:0000313" key="5">
    <source>
        <dbReference type="EMBL" id="CDD56088.1"/>
    </source>
</evidence>
<dbReference type="GO" id="GO:0003700">
    <property type="term" value="F:DNA-binding transcription factor activity"/>
    <property type="evidence" value="ECO:0007669"/>
    <property type="project" value="InterPro"/>
</dbReference>
<dbReference type="PROSITE" id="PS50949">
    <property type="entry name" value="HTH_GNTR"/>
    <property type="match status" value="1"/>
</dbReference>
<gene>
    <name evidence="5" type="ORF">BN656_00743</name>
</gene>
<dbReference type="InterPro" id="IPR036390">
    <property type="entry name" value="WH_DNA-bd_sf"/>
</dbReference>
<feature type="domain" description="HTH gntR-type" evidence="4">
    <location>
        <begin position="10"/>
        <end position="78"/>
    </location>
</feature>
<dbReference type="PANTHER" id="PTHR38445:SF9">
    <property type="entry name" value="HTH-TYPE TRANSCRIPTIONAL REPRESSOR YTRA"/>
    <property type="match status" value="1"/>
</dbReference>
<evidence type="ECO:0000256" key="1">
    <source>
        <dbReference type="ARBA" id="ARBA00023015"/>
    </source>
</evidence>
<dbReference type="Gene3D" id="1.10.10.10">
    <property type="entry name" value="Winged helix-like DNA-binding domain superfamily/Winged helix DNA-binding domain"/>
    <property type="match status" value="1"/>
</dbReference>
<keyword evidence="3" id="KW-0804">Transcription</keyword>
<evidence type="ECO:0000256" key="3">
    <source>
        <dbReference type="ARBA" id="ARBA00023163"/>
    </source>
</evidence>
<dbReference type="Pfam" id="PF00392">
    <property type="entry name" value="GntR"/>
    <property type="match status" value="1"/>
</dbReference>
<name>R7A5L0_9FIRM</name>
<accession>R7A5L0</accession>
<keyword evidence="1" id="KW-0805">Transcription regulation</keyword>